<feature type="non-terminal residue" evidence="2">
    <location>
        <position position="531"/>
    </location>
</feature>
<keyword evidence="3" id="KW-1185">Reference proteome</keyword>
<organism evidence="2 3">
    <name type="scientific">Aduncisulcus paluster</name>
    <dbReference type="NCBI Taxonomy" id="2918883"/>
    <lineage>
        <taxon>Eukaryota</taxon>
        <taxon>Metamonada</taxon>
        <taxon>Carpediemonas-like organisms</taxon>
        <taxon>Aduncisulcus</taxon>
    </lineage>
</organism>
<accession>A0ABQ5JXQ9</accession>
<sequence>MKDEEEEEEEEGEEEEMGHESCVFDFNFNTCSFPLSNAINSTIRNIITKNNQLLFLPIEPEKMYSYIKTHSLLESLLHTSFLFTSLCYSDVHASKKRIRVPFASLAVACEGVRICLTEWMNQYELVKKKSYSGYELAHHSSVSVFNIIRWINDDSIQKGDVDCCVEKSCFDISPFNLSSLLPFFSISTWMFESVYHLLNGESQLFHSPSSSCSDSLIRSVPTMDIIGITSSMLSFLTDRIIPLYWSPSILRSLIPAIGVAISVSLWRITEQREMDLEQGNFHEFWTKVSSSSSSATSKTSDSVFIQGLNPFLFGSVCVSLWLEICIHIHEMMQEEKKQLEQYQEEEEKSSFGAMKTIEGKPFGEVIIAKERNVMFLSSLLQKYISLPLIPVFWTNSSSLSHSSGEKVPPKQSSRGSRGRKAPITNQEYVSILELPISLFLSSSFVPKIASMGRSSLNPTSTPNLTPFSYVSSICGSIFRAIPHRLCIILSFYWKEIEEVQRKEEEEIAGRKKKMSKKEERQYKEKQNIYAL</sequence>
<evidence type="ECO:0000313" key="3">
    <source>
        <dbReference type="Proteomes" id="UP001057375"/>
    </source>
</evidence>
<comment type="caution">
    <text evidence="2">The sequence shown here is derived from an EMBL/GenBank/DDBJ whole genome shotgun (WGS) entry which is preliminary data.</text>
</comment>
<feature type="region of interest" description="Disordered" evidence="1">
    <location>
        <begin position="398"/>
        <end position="420"/>
    </location>
</feature>
<protein>
    <submittedName>
        <fullName evidence="2">Uncharacterized protein</fullName>
    </submittedName>
</protein>
<dbReference type="EMBL" id="BQXS01012332">
    <property type="protein sequence ID" value="GKT21652.1"/>
    <property type="molecule type" value="Genomic_DNA"/>
</dbReference>
<feature type="compositionally biased region" description="Basic and acidic residues" evidence="1">
    <location>
        <begin position="516"/>
        <end position="531"/>
    </location>
</feature>
<gene>
    <name evidence="2" type="ORF">ADUPG1_011958</name>
</gene>
<proteinExistence type="predicted"/>
<evidence type="ECO:0000313" key="2">
    <source>
        <dbReference type="EMBL" id="GKT21652.1"/>
    </source>
</evidence>
<reference evidence="2" key="1">
    <citation type="submission" date="2022-03" db="EMBL/GenBank/DDBJ databases">
        <title>Draft genome sequence of Aduncisulcus paluster, a free-living microaerophilic Fornicata.</title>
        <authorList>
            <person name="Yuyama I."/>
            <person name="Kume K."/>
            <person name="Tamura T."/>
            <person name="Inagaki Y."/>
            <person name="Hashimoto T."/>
        </authorList>
    </citation>
    <scope>NUCLEOTIDE SEQUENCE</scope>
    <source>
        <strain evidence="2">NY0171</strain>
    </source>
</reference>
<evidence type="ECO:0000256" key="1">
    <source>
        <dbReference type="SAM" id="MobiDB-lite"/>
    </source>
</evidence>
<feature type="region of interest" description="Disordered" evidence="1">
    <location>
        <begin position="504"/>
        <end position="531"/>
    </location>
</feature>
<name>A0ABQ5JXQ9_9EUKA</name>
<dbReference type="Proteomes" id="UP001057375">
    <property type="component" value="Unassembled WGS sequence"/>
</dbReference>